<evidence type="ECO:0000313" key="7">
    <source>
        <dbReference type="Proteomes" id="UP000031386"/>
    </source>
</evidence>
<dbReference type="OrthoDB" id="9812484at2"/>
<evidence type="ECO:0000313" key="4">
    <source>
        <dbReference type="EMBL" id="AIZ36033.1"/>
    </source>
</evidence>
<evidence type="ECO:0000256" key="2">
    <source>
        <dbReference type="PROSITE-ProRule" id="PRU00335"/>
    </source>
</evidence>
<dbReference type="RefSeq" id="WP_041953384.1">
    <property type="nucleotide sequence ID" value="NZ_CP009761.1"/>
</dbReference>
<dbReference type="EMBL" id="CP101412">
    <property type="protein sequence ID" value="WBB30753.1"/>
    <property type="molecule type" value="Genomic_DNA"/>
</dbReference>
<gene>
    <name evidence="6" type="ORF">NM222_07315</name>
    <name evidence="5" type="ORF">NND69_07775</name>
    <name evidence="4" type="ORF">NW74_00945</name>
</gene>
<dbReference type="InterPro" id="IPR036271">
    <property type="entry name" value="Tet_transcr_reg_TetR-rel_C_sf"/>
</dbReference>
<dbReference type="EMBL" id="JANDZV010000009">
    <property type="protein sequence ID" value="MCZ7408246.1"/>
    <property type="molecule type" value="Genomic_DNA"/>
</dbReference>
<dbReference type="SUPFAM" id="SSF48498">
    <property type="entry name" value="Tetracyclin repressor-like, C-terminal domain"/>
    <property type="match status" value="1"/>
</dbReference>
<dbReference type="EMBL" id="CP009761">
    <property type="protein sequence ID" value="AIZ36033.1"/>
    <property type="molecule type" value="Genomic_DNA"/>
</dbReference>
<evidence type="ECO:0000313" key="6">
    <source>
        <dbReference type="EMBL" id="WBB30753.1"/>
    </source>
</evidence>
<dbReference type="Pfam" id="PF21256">
    <property type="entry name" value="TetR_C_5-like"/>
    <property type="match status" value="1"/>
</dbReference>
<dbReference type="AlphaFoldDB" id="A0A0B4RZU4"/>
<reference evidence="5" key="2">
    <citation type="submission" date="2022-07" db="EMBL/GenBank/DDBJ databases">
        <title>Parvimonas micra travels from the subgingival sulcus of the human oral cavity to the colorectal adenocarcinoma.</title>
        <authorList>
            <person name="Conde-Perez K."/>
            <person name="Buetas E."/>
            <person name="Aja-Macaya P."/>
            <person name="Martin-De Arribas E."/>
            <person name="Iglesias-Corras I."/>
            <person name="Trigo-Tasende N."/>
            <person name="Nasser-Ali M."/>
            <person name="Estevez L.S."/>
            <person name="Rumbo-Feal S."/>
            <person name="Otero-Alen B."/>
            <person name="Noguera J.F."/>
            <person name="Concha A."/>
            <person name="Pardinas-Lopez S."/>
            <person name="Carda-Dieguez M."/>
            <person name="Gomez-Randulfe I."/>
            <person name="Martinez-Lago N."/>
            <person name="Ladra S."/>
            <person name="Aparicio L.A."/>
            <person name="Bou G."/>
            <person name="Mira A."/>
            <person name="Vallejo J.A."/>
            <person name="Poza M."/>
        </authorList>
    </citation>
    <scope>NUCLEOTIDE SEQUENCE</scope>
    <source>
        <strain evidence="6">PM102KC-G-1</strain>
        <strain evidence="5">PM79KC-AC-4</strain>
    </source>
</reference>
<dbReference type="Gene3D" id="1.10.10.60">
    <property type="entry name" value="Homeodomain-like"/>
    <property type="match status" value="1"/>
</dbReference>
<sequence>MTTKNFEKISEDKKQMIINKGIKIFSEFSFVEAKTDLIVKEAGISKGLLFYYFDNKKNFYLYLLNYAVDLLTQNLECKTYYDFFDNIFSIMDKKCNLIKKYPNETKFLNMASKETSKEVEKEIKDIFSQYHKKSNEKLKIQISNSIKIFNLRKDIDHELVVDALSLYIDAIVIKHLNQYQDNPMDLFDNYDEFKNSIRKYLGLMLNGFLNTDCLR</sequence>
<dbReference type="InterPro" id="IPR001647">
    <property type="entry name" value="HTH_TetR"/>
</dbReference>
<keyword evidence="7" id="KW-1185">Reference proteome</keyword>
<dbReference type="Gene3D" id="1.10.357.10">
    <property type="entry name" value="Tetracycline Repressor, domain 2"/>
    <property type="match status" value="1"/>
</dbReference>
<organism evidence="4 7">
    <name type="scientific">Parvimonas micra</name>
    <dbReference type="NCBI Taxonomy" id="33033"/>
    <lineage>
        <taxon>Bacteria</taxon>
        <taxon>Bacillati</taxon>
        <taxon>Bacillota</taxon>
        <taxon>Tissierellia</taxon>
        <taxon>Tissierellales</taxon>
        <taxon>Peptoniphilaceae</taxon>
        <taxon>Parvimonas</taxon>
    </lineage>
</organism>
<dbReference type="Proteomes" id="UP001141458">
    <property type="component" value="Unassembled WGS sequence"/>
</dbReference>
<proteinExistence type="predicted"/>
<evidence type="ECO:0000313" key="5">
    <source>
        <dbReference type="EMBL" id="MCZ7408246.1"/>
    </source>
</evidence>
<feature type="domain" description="HTH tetR-type" evidence="3">
    <location>
        <begin position="11"/>
        <end position="71"/>
    </location>
</feature>
<evidence type="ECO:0000259" key="3">
    <source>
        <dbReference type="PROSITE" id="PS50977"/>
    </source>
</evidence>
<name>A0A0B4RZU4_9FIRM</name>
<accession>A0A0B4RZU4</accession>
<dbReference type="KEGG" id="pmic:NW74_00945"/>
<dbReference type="Proteomes" id="UP000031386">
    <property type="component" value="Chromosome"/>
</dbReference>
<dbReference type="PRINTS" id="PR00455">
    <property type="entry name" value="HTHTETR"/>
</dbReference>
<dbReference type="PROSITE" id="PS50977">
    <property type="entry name" value="HTH_TETR_2"/>
    <property type="match status" value="1"/>
</dbReference>
<protein>
    <submittedName>
        <fullName evidence="4">TetR family transcriptional regulator</fullName>
    </submittedName>
    <submittedName>
        <fullName evidence="5">TetR/AcrR family transcriptional regulator</fullName>
    </submittedName>
</protein>
<dbReference type="Pfam" id="PF00440">
    <property type="entry name" value="TetR_N"/>
    <property type="match status" value="1"/>
</dbReference>
<reference evidence="4 7" key="1">
    <citation type="submission" date="2014-10" db="EMBL/GenBank/DDBJ databases">
        <title>Complete genome sequence of Parvimonas micra KCOM 1535 (= ChDC B708).</title>
        <authorList>
            <person name="Kook J.-K."/>
            <person name="Park S.-N."/>
            <person name="Lim Y.K."/>
            <person name="Roh H."/>
        </authorList>
    </citation>
    <scope>NUCLEOTIDE SEQUENCE [LARGE SCALE GENOMIC DNA]</scope>
    <source>
        <strain evidence="4">KCOM 1535</strain>
        <strain evidence="7">KCOM 1535 / ChDC B708</strain>
    </source>
</reference>
<dbReference type="InterPro" id="IPR049488">
    <property type="entry name" value="TM_1030-like_C"/>
</dbReference>
<dbReference type="PANTHER" id="PTHR43479:SF11">
    <property type="entry name" value="ACREF_ENVCD OPERON REPRESSOR-RELATED"/>
    <property type="match status" value="1"/>
</dbReference>
<dbReference type="GO" id="GO:0003677">
    <property type="term" value="F:DNA binding"/>
    <property type="evidence" value="ECO:0007669"/>
    <property type="project" value="UniProtKB-UniRule"/>
</dbReference>
<dbReference type="Proteomes" id="UP001210690">
    <property type="component" value="Chromosome"/>
</dbReference>
<evidence type="ECO:0000256" key="1">
    <source>
        <dbReference type="ARBA" id="ARBA00023125"/>
    </source>
</evidence>
<dbReference type="PANTHER" id="PTHR43479">
    <property type="entry name" value="ACREF/ENVCD OPERON REPRESSOR-RELATED"/>
    <property type="match status" value="1"/>
</dbReference>
<dbReference type="SUPFAM" id="SSF46689">
    <property type="entry name" value="Homeodomain-like"/>
    <property type="match status" value="1"/>
</dbReference>
<feature type="DNA-binding region" description="H-T-H motif" evidence="2">
    <location>
        <begin position="34"/>
        <end position="53"/>
    </location>
</feature>
<dbReference type="InterPro" id="IPR050624">
    <property type="entry name" value="HTH-type_Tx_Regulator"/>
</dbReference>
<keyword evidence="1 2" id="KW-0238">DNA-binding</keyword>
<dbReference type="InterPro" id="IPR009057">
    <property type="entry name" value="Homeodomain-like_sf"/>
</dbReference>